<accession>A0ABU3DHM5</accession>
<proteinExistence type="predicted"/>
<dbReference type="SUPFAM" id="SSF53590">
    <property type="entry name" value="Nucleoside hydrolase"/>
    <property type="match status" value="1"/>
</dbReference>
<dbReference type="RefSeq" id="WP_311691577.1">
    <property type="nucleotide sequence ID" value="NZ_JAVRHL010000003.1"/>
</dbReference>
<dbReference type="Pfam" id="PF01156">
    <property type="entry name" value="IU_nuc_hydro"/>
    <property type="match status" value="1"/>
</dbReference>
<reference evidence="4 5" key="1">
    <citation type="submission" date="2023-09" db="EMBL/GenBank/DDBJ databases">
        <authorList>
            <person name="Rey-Velasco X."/>
        </authorList>
    </citation>
    <scope>NUCLEOTIDE SEQUENCE [LARGE SCALE GENOMIC DNA]</scope>
    <source>
        <strain evidence="4 5">F158</strain>
    </source>
</reference>
<gene>
    <name evidence="4" type="ORF">RM543_11045</name>
</gene>
<name>A0ABU3DHM5_9RHOB</name>
<evidence type="ECO:0000259" key="3">
    <source>
        <dbReference type="Pfam" id="PF01156"/>
    </source>
</evidence>
<dbReference type="Proteomes" id="UP001265259">
    <property type="component" value="Unassembled WGS sequence"/>
</dbReference>
<protein>
    <submittedName>
        <fullName evidence="4">Nucleoside hydrolase</fullName>
    </submittedName>
</protein>
<dbReference type="Gene3D" id="3.90.245.10">
    <property type="entry name" value="Ribonucleoside hydrolase-like"/>
    <property type="match status" value="1"/>
</dbReference>
<dbReference type="InterPro" id="IPR023186">
    <property type="entry name" value="IUNH"/>
</dbReference>
<evidence type="ECO:0000256" key="2">
    <source>
        <dbReference type="ARBA" id="ARBA00023295"/>
    </source>
</evidence>
<comment type="caution">
    <text evidence="4">The sequence shown here is derived from an EMBL/GenBank/DDBJ whole genome shotgun (WGS) entry which is preliminary data.</text>
</comment>
<dbReference type="GO" id="GO:0016787">
    <property type="term" value="F:hydrolase activity"/>
    <property type="evidence" value="ECO:0007669"/>
    <property type="project" value="UniProtKB-KW"/>
</dbReference>
<dbReference type="InterPro" id="IPR001910">
    <property type="entry name" value="Inosine/uridine_hydrolase_dom"/>
</dbReference>
<evidence type="ECO:0000256" key="1">
    <source>
        <dbReference type="ARBA" id="ARBA00022801"/>
    </source>
</evidence>
<evidence type="ECO:0000313" key="4">
    <source>
        <dbReference type="EMBL" id="MDT0683225.1"/>
    </source>
</evidence>
<sequence>MSGADIDPAAPPVWIDTDMGVDDLFAILAITARVPVAGVSVSFGCSTLPRACENAAGAAELFCGDCALFSGADRPILGQVETAERILGPRGMPTRGMEVPPRRADLSAALPALTTWLEEGGGPILALGPLTNLATLALARPDLRPDEITWMGGSLGRGNHTEFAEFNALADALAVRILLERGTRIRMIDLEACRKVQIVEEDIERLPCDLLRDLMGGYLDIGLSRGRSSMALYDPVAAAALLAPDLFRFEDIALEVDISEGERRGQTRRGDGPANARIATDVDAEAVREWCFQSWASVG</sequence>
<dbReference type="PANTHER" id="PTHR12304">
    <property type="entry name" value="INOSINE-URIDINE PREFERRING NUCLEOSIDE HYDROLASE"/>
    <property type="match status" value="1"/>
</dbReference>
<keyword evidence="1 4" id="KW-0378">Hydrolase</keyword>
<keyword evidence="5" id="KW-1185">Reference proteome</keyword>
<organism evidence="4 5">
    <name type="scientific">Tropicimonas omnivorans</name>
    <dbReference type="NCBI Taxonomy" id="3075590"/>
    <lineage>
        <taxon>Bacteria</taxon>
        <taxon>Pseudomonadati</taxon>
        <taxon>Pseudomonadota</taxon>
        <taxon>Alphaproteobacteria</taxon>
        <taxon>Rhodobacterales</taxon>
        <taxon>Roseobacteraceae</taxon>
        <taxon>Tropicimonas</taxon>
    </lineage>
</organism>
<dbReference type="EMBL" id="JAVRHL010000003">
    <property type="protein sequence ID" value="MDT0683225.1"/>
    <property type="molecule type" value="Genomic_DNA"/>
</dbReference>
<keyword evidence="2" id="KW-0326">Glycosidase</keyword>
<evidence type="ECO:0000313" key="5">
    <source>
        <dbReference type="Proteomes" id="UP001265259"/>
    </source>
</evidence>
<dbReference type="InterPro" id="IPR036452">
    <property type="entry name" value="Ribo_hydro-like"/>
</dbReference>
<dbReference type="PANTHER" id="PTHR12304:SF4">
    <property type="entry name" value="URIDINE NUCLEOSIDASE"/>
    <property type="match status" value="1"/>
</dbReference>
<feature type="domain" description="Inosine/uridine-preferring nucleoside hydrolase" evidence="3">
    <location>
        <begin position="13"/>
        <end position="288"/>
    </location>
</feature>